<accession>A0A0D8I9Q5</accession>
<dbReference type="PROSITE" id="PS51257">
    <property type="entry name" value="PROKAR_LIPOPROTEIN"/>
    <property type="match status" value="1"/>
</dbReference>
<keyword evidence="2" id="KW-1185">Reference proteome</keyword>
<name>A0A0D8I9Q5_9CLOT</name>
<dbReference type="OrthoDB" id="1956661at2"/>
<dbReference type="Proteomes" id="UP000035704">
    <property type="component" value="Chromosome"/>
</dbReference>
<dbReference type="KEGG" id="cace:CACET_c21990"/>
<sequence length="165" mass="19141">MKKYRMLILIMMILSLIGCSTHQPKDPDAYGDLIDNDEDIYYRAIEANHFTESQQLKERLLESVAIELKDVENHTIGMLREEEKIASFVENLFTYKVEEDYASNKQGQVVGPINFYFGDNEDIFGLMNNEYIYIEGYYFFITNTKSQELQTFFKTNTAPAPVAGE</sequence>
<protein>
    <submittedName>
        <fullName evidence="1">Uncharacterized protein</fullName>
    </submittedName>
</protein>
<dbReference type="RefSeq" id="WP_044825048.1">
    <property type="nucleotide sequence ID" value="NZ_CP009687.1"/>
</dbReference>
<reference evidence="1 2" key="1">
    <citation type="submission" date="2014-10" db="EMBL/GenBank/DDBJ databases">
        <title>Genome sequence of Clostridium aceticum DSM 1496.</title>
        <authorList>
            <person name="Poehlein A."/>
            <person name="Schiel-Bengelsdorf B."/>
            <person name="Gottschalk G."/>
            <person name="Duerre P."/>
            <person name="Daniel R."/>
        </authorList>
    </citation>
    <scope>NUCLEOTIDE SEQUENCE [LARGE SCALE GENOMIC DNA]</scope>
    <source>
        <strain evidence="1 2">DSM 1496</strain>
    </source>
</reference>
<gene>
    <name evidence="1" type="ORF">CACET_c21990</name>
</gene>
<dbReference type="AlphaFoldDB" id="A0A0D8I9Q5"/>
<dbReference type="PATRIC" id="fig|84022.5.peg.510"/>
<organism evidence="1 2">
    <name type="scientific">Clostridium aceticum</name>
    <dbReference type="NCBI Taxonomy" id="84022"/>
    <lineage>
        <taxon>Bacteria</taxon>
        <taxon>Bacillati</taxon>
        <taxon>Bacillota</taxon>
        <taxon>Clostridia</taxon>
        <taxon>Eubacteriales</taxon>
        <taxon>Clostridiaceae</taxon>
        <taxon>Clostridium</taxon>
    </lineage>
</organism>
<evidence type="ECO:0000313" key="2">
    <source>
        <dbReference type="Proteomes" id="UP000035704"/>
    </source>
</evidence>
<evidence type="ECO:0000313" key="1">
    <source>
        <dbReference type="EMBL" id="AKL95645.1"/>
    </source>
</evidence>
<dbReference type="STRING" id="84022.CACET_c21990"/>
<proteinExistence type="predicted"/>
<dbReference type="EMBL" id="CP009687">
    <property type="protein sequence ID" value="AKL95645.1"/>
    <property type="molecule type" value="Genomic_DNA"/>
</dbReference>